<protein>
    <submittedName>
        <fullName evidence="3">Outer membrane lipoprotein-sorting protein</fullName>
    </submittedName>
</protein>
<dbReference type="InterPro" id="IPR033399">
    <property type="entry name" value="TP_0789-like"/>
</dbReference>
<sequence length="240" mass="27315">MFKGLVLFALACHILLVNPANASELLHTIDRLRISEGPTRVIMDISLYEQGEHTRTSQYEVYADENRRSLALFRSAAEAGQKVLMLDDQFYLFMPNSRRHIRITPMQKLLGDAATGDISSLRWSADYHIEAQTEQDDGTLRLNLNAARAGLSYGRVDLAVDASTFYPLHATFYLPSGRVAKDATFIMGDDPRTGQTRLLTMVLQDRIQTSQRTEVHYHSVEPWDIPENWFNPAFLLRNNL</sequence>
<dbReference type="EMBL" id="JBHRYR010000003">
    <property type="protein sequence ID" value="MFC3853564.1"/>
    <property type="molecule type" value="Genomic_DNA"/>
</dbReference>
<evidence type="ECO:0000313" key="4">
    <source>
        <dbReference type="Proteomes" id="UP001595617"/>
    </source>
</evidence>
<name>A0ABV7ZZR4_9GAMM</name>
<feature type="chain" id="PRO_5047303185" evidence="1">
    <location>
        <begin position="23"/>
        <end position="240"/>
    </location>
</feature>
<proteinExistence type="predicted"/>
<gene>
    <name evidence="3" type="ORF">ACFOOG_12025</name>
</gene>
<dbReference type="InterPro" id="IPR011220">
    <property type="entry name" value="UCP028205"/>
</dbReference>
<dbReference type="RefSeq" id="WP_380696837.1">
    <property type="nucleotide sequence ID" value="NZ_JBHRYR010000003.1"/>
</dbReference>
<dbReference type="PIRSF" id="PIRSF028205">
    <property type="entry name" value="UCP028205"/>
    <property type="match status" value="1"/>
</dbReference>
<reference evidence="4" key="1">
    <citation type="journal article" date="2019" name="Int. J. Syst. Evol. Microbiol.">
        <title>The Global Catalogue of Microorganisms (GCM) 10K type strain sequencing project: providing services to taxonomists for standard genome sequencing and annotation.</title>
        <authorList>
            <consortium name="The Broad Institute Genomics Platform"/>
            <consortium name="The Broad Institute Genome Sequencing Center for Infectious Disease"/>
            <person name="Wu L."/>
            <person name="Ma J."/>
        </authorList>
    </citation>
    <scope>NUCLEOTIDE SEQUENCE [LARGE SCALE GENOMIC DNA]</scope>
    <source>
        <strain evidence="4">IBRC 10765</strain>
    </source>
</reference>
<evidence type="ECO:0000256" key="1">
    <source>
        <dbReference type="SAM" id="SignalP"/>
    </source>
</evidence>
<dbReference type="Proteomes" id="UP001595617">
    <property type="component" value="Unassembled WGS sequence"/>
</dbReference>
<feature type="domain" description="Uncharacterized protein TP-0789" evidence="2">
    <location>
        <begin position="66"/>
        <end position="235"/>
    </location>
</feature>
<keyword evidence="1" id="KW-0732">Signal</keyword>
<organism evidence="3 4">
    <name type="scientific">Saccharospirillum mangrovi</name>
    <dbReference type="NCBI Taxonomy" id="2161747"/>
    <lineage>
        <taxon>Bacteria</taxon>
        <taxon>Pseudomonadati</taxon>
        <taxon>Pseudomonadota</taxon>
        <taxon>Gammaproteobacteria</taxon>
        <taxon>Oceanospirillales</taxon>
        <taxon>Saccharospirillaceae</taxon>
        <taxon>Saccharospirillum</taxon>
    </lineage>
</organism>
<dbReference type="Gene3D" id="2.50.20.10">
    <property type="entry name" value="Lipoprotein localisation LolA/LolB/LppX"/>
    <property type="match status" value="1"/>
</dbReference>
<evidence type="ECO:0000259" key="2">
    <source>
        <dbReference type="Pfam" id="PF17131"/>
    </source>
</evidence>
<keyword evidence="4" id="KW-1185">Reference proteome</keyword>
<evidence type="ECO:0000313" key="3">
    <source>
        <dbReference type="EMBL" id="MFC3853564.1"/>
    </source>
</evidence>
<dbReference type="Pfam" id="PF17131">
    <property type="entry name" value="LolA_like"/>
    <property type="match status" value="1"/>
</dbReference>
<keyword evidence="3" id="KW-0449">Lipoprotein</keyword>
<accession>A0ABV7ZZR4</accession>
<feature type="signal peptide" evidence="1">
    <location>
        <begin position="1"/>
        <end position="22"/>
    </location>
</feature>
<comment type="caution">
    <text evidence="3">The sequence shown here is derived from an EMBL/GenBank/DDBJ whole genome shotgun (WGS) entry which is preliminary data.</text>
</comment>
<dbReference type="CDD" id="cd16329">
    <property type="entry name" value="LolA_like"/>
    <property type="match status" value="1"/>
</dbReference>